<evidence type="ECO:0000313" key="1">
    <source>
        <dbReference type="EMBL" id="KYP37700.1"/>
    </source>
</evidence>
<dbReference type="PANTHER" id="PTHR10775:SF182">
    <property type="entry name" value="TRANSPOSON, EN_SPM-LIKE, TRANSPOSASE-ASSOCIATED DOMAIN PROTEIN-RELATED"/>
    <property type="match status" value="1"/>
</dbReference>
<dbReference type="PANTHER" id="PTHR10775">
    <property type="entry name" value="OS08G0208400 PROTEIN"/>
    <property type="match status" value="1"/>
</dbReference>
<reference evidence="1" key="1">
    <citation type="journal article" date="2012" name="Nat. Biotechnol.">
        <title>Draft genome sequence of pigeonpea (Cajanus cajan), an orphan legume crop of resource-poor farmers.</title>
        <authorList>
            <person name="Varshney R.K."/>
            <person name="Chen W."/>
            <person name="Li Y."/>
            <person name="Bharti A.K."/>
            <person name="Saxena R.K."/>
            <person name="Schlueter J.A."/>
            <person name="Donoghue M.T."/>
            <person name="Azam S."/>
            <person name="Fan G."/>
            <person name="Whaley A.M."/>
            <person name="Farmer A.D."/>
            <person name="Sheridan J."/>
            <person name="Iwata A."/>
            <person name="Tuteja R."/>
            <person name="Penmetsa R.V."/>
            <person name="Wu W."/>
            <person name="Upadhyaya H.D."/>
            <person name="Yang S.P."/>
            <person name="Shah T."/>
            <person name="Saxena K.B."/>
            <person name="Michael T."/>
            <person name="McCombie W.R."/>
            <person name="Yang B."/>
            <person name="Zhang G."/>
            <person name="Yang H."/>
            <person name="Wang J."/>
            <person name="Spillane C."/>
            <person name="Cook D.R."/>
            <person name="May G.D."/>
            <person name="Xu X."/>
            <person name="Jackson S.A."/>
        </authorList>
    </citation>
    <scope>NUCLEOTIDE SEQUENCE [LARGE SCALE GENOMIC DNA]</scope>
</reference>
<dbReference type="Gramene" id="C.cajan_40656.t">
    <property type="protein sequence ID" value="C.cajan_40656.t.cds1"/>
    <property type="gene ID" value="C.cajan_40656"/>
</dbReference>
<gene>
    <name evidence="1" type="ORF">KK1_041086</name>
</gene>
<sequence>MNEPNVQQSEEGNNSNKLYQLLKEVEQKFYPGCKKFTKLSFIVHLYHLKCLNGWTDKSFTMLLELLSDALPEENTLPKSFYDTKKIISGLGLSYGKIHACPNDCILYRIIGRIWIMLKIAQNVSYQDGNTTLMMLNVEKRYQQRFFVGFLLCQESKDFFYHKK</sequence>
<keyword evidence="2" id="KW-1185">Reference proteome</keyword>
<dbReference type="EMBL" id="KQ484077">
    <property type="protein sequence ID" value="KYP37700.1"/>
    <property type="molecule type" value="Genomic_DNA"/>
</dbReference>
<evidence type="ECO:0000313" key="2">
    <source>
        <dbReference type="Proteomes" id="UP000075243"/>
    </source>
</evidence>
<organism evidence="1 2">
    <name type="scientific">Cajanus cajan</name>
    <name type="common">Pigeon pea</name>
    <name type="synonym">Cajanus indicus</name>
    <dbReference type="NCBI Taxonomy" id="3821"/>
    <lineage>
        <taxon>Eukaryota</taxon>
        <taxon>Viridiplantae</taxon>
        <taxon>Streptophyta</taxon>
        <taxon>Embryophyta</taxon>
        <taxon>Tracheophyta</taxon>
        <taxon>Spermatophyta</taxon>
        <taxon>Magnoliopsida</taxon>
        <taxon>eudicotyledons</taxon>
        <taxon>Gunneridae</taxon>
        <taxon>Pentapetalae</taxon>
        <taxon>rosids</taxon>
        <taxon>fabids</taxon>
        <taxon>Fabales</taxon>
        <taxon>Fabaceae</taxon>
        <taxon>Papilionoideae</taxon>
        <taxon>50 kb inversion clade</taxon>
        <taxon>NPAAA clade</taxon>
        <taxon>indigoferoid/millettioid clade</taxon>
        <taxon>Phaseoleae</taxon>
        <taxon>Cajanus</taxon>
    </lineage>
</organism>
<name>A0A151R555_CAJCA</name>
<protein>
    <submittedName>
        <fullName evidence="1">Uncharacterized protein</fullName>
    </submittedName>
</protein>
<accession>A0A151R555</accession>
<dbReference type="AlphaFoldDB" id="A0A151R555"/>
<dbReference type="Proteomes" id="UP000075243">
    <property type="component" value="Unassembled WGS sequence"/>
</dbReference>
<proteinExistence type="predicted"/>